<dbReference type="PANTHER" id="PTHR11319:SF35">
    <property type="entry name" value="OUTER MEMBRANE PROTEIN PMPC-RELATED"/>
    <property type="match status" value="1"/>
</dbReference>
<feature type="transmembrane region" description="Helical" evidence="1">
    <location>
        <begin position="65"/>
        <end position="83"/>
    </location>
</feature>
<name>A0A7S2TZX1_9EUKA</name>
<dbReference type="AlphaFoldDB" id="A0A7S2TZX1"/>
<accession>A0A7S2TZX1</accession>
<keyword evidence="1" id="KW-0812">Transmembrane</keyword>
<dbReference type="PANTHER" id="PTHR11319">
    <property type="entry name" value="G PROTEIN-COUPLED RECEPTOR-RELATED"/>
    <property type="match status" value="1"/>
</dbReference>
<feature type="transmembrane region" description="Helical" evidence="1">
    <location>
        <begin position="95"/>
        <end position="114"/>
    </location>
</feature>
<organism evidence="2">
    <name type="scientific">Lotharella oceanica</name>
    <dbReference type="NCBI Taxonomy" id="641309"/>
    <lineage>
        <taxon>Eukaryota</taxon>
        <taxon>Sar</taxon>
        <taxon>Rhizaria</taxon>
        <taxon>Cercozoa</taxon>
        <taxon>Chlorarachniophyceae</taxon>
        <taxon>Lotharella</taxon>
    </lineage>
</organism>
<gene>
    <name evidence="2" type="ORF">LSP00402_LOCUS17043</name>
</gene>
<sequence>MCHRQYLSLGVGSQELFVAKRRSMHLHLLYDSFTREFFYFEILILMRKAIVVIIAVFVVSPQVQTQLAILLIGIAVVVQQEYVPYNQSTCNRLELYSLYTSFFTFFFGSLLYLSSEEVRVIFSVFVIVINLVFICYALRQILRHIVKEISYTHKKNPKEREKRGTMVQQAMEWVGNFV</sequence>
<keyword evidence="1" id="KW-0472">Membrane</keyword>
<keyword evidence="1" id="KW-1133">Transmembrane helix</keyword>
<proteinExistence type="predicted"/>
<dbReference type="EMBL" id="HBHP01027532">
    <property type="protein sequence ID" value="CAD9773052.1"/>
    <property type="molecule type" value="Transcribed_RNA"/>
</dbReference>
<feature type="transmembrane region" description="Helical" evidence="1">
    <location>
        <begin position="120"/>
        <end position="138"/>
    </location>
</feature>
<reference evidence="2" key="1">
    <citation type="submission" date="2021-01" db="EMBL/GenBank/DDBJ databases">
        <authorList>
            <person name="Corre E."/>
            <person name="Pelletier E."/>
            <person name="Niang G."/>
            <person name="Scheremetjew M."/>
            <person name="Finn R."/>
            <person name="Kale V."/>
            <person name="Holt S."/>
            <person name="Cochrane G."/>
            <person name="Meng A."/>
            <person name="Brown T."/>
            <person name="Cohen L."/>
        </authorList>
    </citation>
    <scope>NUCLEOTIDE SEQUENCE</scope>
    <source>
        <strain evidence="2">CCMP622</strain>
    </source>
</reference>
<evidence type="ECO:0000256" key="1">
    <source>
        <dbReference type="SAM" id="Phobius"/>
    </source>
</evidence>
<protein>
    <submittedName>
        <fullName evidence="2">Uncharacterized protein</fullName>
    </submittedName>
</protein>
<evidence type="ECO:0000313" key="2">
    <source>
        <dbReference type="EMBL" id="CAD9773052.1"/>
    </source>
</evidence>
<feature type="transmembrane region" description="Helical" evidence="1">
    <location>
        <begin position="37"/>
        <end position="59"/>
    </location>
</feature>